<dbReference type="GO" id="GO:0006541">
    <property type="term" value="P:glutamine metabolic process"/>
    <property type="evidence" value="ECO:0007669"/>
    <property type="project" value="TreeGrafter"/>
</dbReference>
<dbReference type="AlphaFoldDB" id="A0A3P6R5S5"/>
<gene>
    <name evidence="6" type="ORF">DILT_LOCUS2011</name>
</gene>
<evidence type="ECO:0000256" key="4">
    <source>
        <dbReference type="ARBA" id="ARBA00048745"/>
    </source>
</evidence>
<accession>A0A3P6R5S5</accession>
<dbReference type="InterPro" id="IPR003010">
    <property type="entry name" value="C-N_Hydrolase"/>
</dbReference>
<dbReference type="PROSITE" id="PS50263">
    <property type="entry name" value="CN_HYDROLASE"/>
    <property type="match status" value="1"/>
</dbReference>
<dbReference type="OrthoDB" id="10250282at2759"/>
<keyword evidence="7" id="KW-1185">Reference proteome</keyword>
<evidence type="ECO:0000256" key="1">
    <source>
        <dbReference type="ARBA" id="ARBA00036637"/>
    </source>
</evidence>
<evidence type="ECO:0000313" key="7">
    <source>
        <dbReference type="Proteomes" id="UP000281553"/>
    </source>
</evidence>
<dbReference type="InterPro" id="IPR036526">
    <property type="entry name" value="C-N_Hydrolase_sf"/>
</dbReference>
<dbReference type="PANTHER" id="PTHR23088:SF30">
    <property type="entry name" value="OMEGA-AMIDASE NIT2"/>
    <property type="match status" value="1"/>
</dbReference>
<dbReference type="PANTHER" id="PTHR23088">
    <property type="entry name" value="NITRILASE-RELATED"/>
    <property type="match status" value="1"/>
</dbReference>
<evidence type="ECO:0000313" key="6">
    <source>
        <dbReference type="EMBL" id="VDK54097.1"/>
    </source>
</evidence>
<dbReference type="Proteomes" id="UP000281553">
    <property type="component" value="Unassembled WGS sequence"/>
</dbReference>
<dbReference type="GO" id="GO:0006528">
    <property type="term" value="P:asparagine metabolic process"/>
    <property type="evidence" value="ECO:0007669"/>
    <property type="project" value="TreeGrafter"/>
</dbReference>
<protein>
    <recommendedName>
        <fullName evidence="2">omega-amidase</fullName>
        <ecNumber evidence="2">3.5.1.3</ecNumber>
    </recommendedName>
    <alternativeName>
        <fullName evidence="3">Nitrilase homolog 2</fullName>
    </alternativeName>
</protein>
<dbReference type="GO" id="GO:0006107">
    <property type="term" value="P:oxaloacetate metabolic process"/>
    <property type="evidence" value="ECO:0007669"/>
    <property type="project" value="TreeGrafter"/>
</dbReference>
<sequence>ITPPNPVLRLSLAQLKVGINKPINIKNAIALIEKCVKEDKAEMVVLPECFNSPYGTGFFSEYSEIIPDGNTCQEMAAVSKNHKIWLVAGSIPEKGSDGKLYNTSVVYNPEGEVVGTYRKVHLFDIDIPGKF</sequence>
<feature type="non-terminal residue" evidence="6">
    <location>
        <position position="1"/>
    </location>
</feature>
<organism evidence="6 7">
    <name type="scientific">Dibothriocephalus latus</name>
    <name type="common">Fish tapeworm</name>
    <name type="synonym">Diphyllobothrium latum</name>
    <dbReference type="NCBI Taxonomy" id="60516"/>
    <lineage>
        <taxon>Eukaryota</taxon>
        <taxon>Metazoa</taxon>
        <taxon>Spiralia</taxon>
        <taxon>Lophotrochozoa</taxon>
        <taxon>Platyhelminthes</taxon>
        <taxon>Cestoda</taxon>
        <taxon>Eucestoda</taxon>
        <taxon>Diphyllobothriidea</taxon>
        <taxon>Diphyllobothriidae</taxon>
        <taxon>Dibothriocephalus</taxon>
    </lineage>
</organism>
<dbReference type="EC" id="3.5.1.3" evidence="2"/>
<evidence type="ECO:0000256" key="2">
    <source>
        <dbReference type="ARBA" id="ARBA00039118"/>
    </source>
</evidence>
<dbReference type="SUPFAM" id="SSF56317">
    <property type="entry name" value="Carbon-nitrogen hydrolase"/>
    <property type="match status" value="1"/>
</dbReference>
<evidence type="ECO:0000256" key="3">
    <source>
        <dbReference type="ARBA" id="ARBA00041576"/>
    </source>
</evidence>
<dbReference type="GO" id="GO:0005739">
    <property type="term" value="C:mitochondrion"/>
    <property type="evidence" value="ECO:0007669"/>
    <property type="project" value="TreeGrafter"/>
</dbReference>
<comment type="catalytic activity">
    <reaction evidence="4">
        <text>2-oxosuccinamate + H2O = oxaloacetate + NH4(+)</text>
        <dbReference type="Rhea" id="RHEA:59412"/>
        <dbReference type="ChEBI" id="CHEBI:15377"/>
        <dbReference type="ChEBI" id="CHEBI:16452"/>
        <dbReference type="ChEBI" id="CHEBI:28938"/>
        <dbReference type="ChEBI" id="CHEBI:57735"/>
        <dbReference type="EC" id="3.5.1.3"/>
    </reaction>
    <physiologicalReaction direction="left-to-right" evidence="4">
        <dbReference type="Rhea" id="RHEA:59413"/>
    </physiologicalReaction>
</comment>
<proteinExistence type="predicted"/>
<name>A0A3P6R5S5_DIBLA</name>
<comment type="catalytic activity">
    <reaction evidence="1">
        <text>2-oxoglutaramate + H2O = 2-oxoglutarate + NH4(+)</text>
        <dbReference type="Rhea" id="RHEA:32963"/>
        <dbReference type="ChEBI" id="CHEBI:15377"/>
        <dbReference type="ChEBI" id="CHEBI:16769"/>
        <dbReference type="ChEBI" id="CHEBI:16810"/>
        <dbReference type="ChEBI" id="CHEBI:28938"/>
        <dbReference type="EC" id="3.5.1.3"/>
    </reaction>
    <physiologicalReaction direction="left-to-right" evidence="1">
        <dbReference type="Rhea" id="RHEA:32964"/>
    </physiologicalReaction>
</comment>
<dbReference type="Gene3D" id="3.60.110.10">
    <property type="entry name" value="Carbon-nitrogen hydrolase"/>
    <property type="match status" value="1"/>
</dbReference>
<feature type="domain" description="CN hydrolase" evidence="5">
    <location>
        <begin position="8"/>
        <end position="131"/>
    </location>
</feature>
<dbReference type="SMR" id="A0A3P6R5S5"/>
<dbReference type="GO" id="GO:0050152">
    <property type="term" value="F:omega-amidase activity"/>
    <property type="evidence" value="ECO:0007669"/>
    <property type="project" value="UniProtKB-EC"/>
</dbReference>
<reference evidence="6 7" key="1">
    <citation type="submission" date="2018-11" db="EMBL/GenBank/DDBJ databases">
        <authorList>
            <consortium name="Pathogen Informatics"/>
        </authorList>
    </citation>
    <scope>NUCLEOTIDE SEQUENCE [LARGE SCALE GENOMIC DNA]</scope>
</reference>
<dbReference type="EMBL" id="UYRU01018995">
    <property type="protein sequence ID" value="VDK54097.1"/>
    <property type="molecule type" value="Genomic_DNA"/>
</dbReference>
<dbReference type="Pfam" id="PF00795">
    <property type="entry name" value="CN_hydrolase"/>
    <property type="match status" value="1"/>
</dbReference>
<evidence type="ECO:0000259" key="5">
    <source>
        <dbReference type="PROSITE" id="PS50263"/>
    </source>
</evidence>